<organism evidence="2 3">
    <name type="scientific">Burkholderia phage BcepF1</name>
    <dbReference type="NCBI Taxonomy" id="2886897"/>
    <lineage>
        <taxon>Viruses</taxon>
        <taxon>Duplodnaviria</taxon>
        <taxon>Heunggongvirae</taxon>
        <taxon>Uroviricota</taxon>
        <taxon>Caudoviricetes</taxon>
        <taxon>Lindbergviridae</taxon>
        <taxon>Bcepfunavirus</taxon>
        <taxon>Bcepfunavirus bcepF1</taxon>
    </lineage>
</organism>
<dbReference type="Proteomes" id="UP000001793">
    <property type="component" value="Segment"/>
</dbReference>
<accession>A1Z029</accession>
<protein>
    <submittedName>
        <fullName evidence="2">Uncharacterized protein</fullName>
    </submittedName>
</protein>
<reference evidence="2 3" key="1">
    <citation type="submission" date="2006-12" db="EMBL/GenBank/DDBJ databases">
        <title>Genomic analysis of Burkholderia ambifaria phage BcepF1, a member of the Bcep781- like phage supergroup.</title>
        <authorList>
            <person name="Summer E.J."/>
            <person name="Robinson S."/>
            <person name="Haines C."/>
            <person name="Adams B."/>
            <person name="Daggett M."/>
            <person name="Landua J."/>
            <person name="Swanson S."/>
            <person name="Vorndam W."/>
            <person name="Morrison W."/>
            <person name="Nail K."/>
            <person name="Gonzalez C."/>
            <person name="Young R."/>
        </authorList>
    </citation>
    <scope>NUCLEOTIDE SEQUENCE [LARGE SCALE GENOMIC DNA]</scope>
</reference>
<evidence type="ECO:0000256" key="1">
    <source>
        <dbReference type="SAM" id="MobiDB-lite"/>
    </source>
</evidence>
<dbReference type="KEGG" id="vg:4818249"/>
<feature type="region of interest" description="Disordered" evidence="1">
    <location>
        <begin position="1"/>
        <end position="20"/>
    </location>
</feature>
<evidence type="ECO:0000313" key="2">
    <source>
        <dbReference type="EMBL" id="ABL96856.1"/>
    </source>
</evidence>
<name>A1Z029_9CAUD</name>
<dbReference type="RefSeq" id="YP_001039809.1">
    <property type="nucleotide sequence ID" value="NC_009015.1"/>
</dbReference>
<proteinExistence type="predicted"/>
<dbReference type="GeneID" id="4818249"/>
<keyword evidence="3" id="KW-1185">Reference proteome</keyword>
<evidence type="ECO:0000313" key="3">
    <source>
        <dbReference type="Proteomes" id="UP000001793"/>
    </source>
</evidence>
<dbReference type="EMBL" id="EF153632">
    <property type="protein sequence ID" value="ABL96856.1"/>
    <property type="molecule type" value="Genomic_DNA"/>
</dbReference>
<gene>
    <name evidence="2" type="ORF">BcepF1.125</name>
</gene>
<sequence>MIAKTMPNTEAPIADEMISPRPMPCDAAKSATIAPIDATLMNAANMEQSTDAVFLRFVFSRFASGVSTKFIFDNLHW</sequence>